<evidence type="ECO:0000256" key="2">
    <source>
        <dbReference type="SAM" id="SignalP"/>
    </source>
</evidence>
<proteinExistence type="predicted"/>
<evidence type="ECO:0000256" key="1">
    <source>
        <dbReference type="SAM" id="MobiDB-lite"/>
    </source>
</evidence>
<dbReference type="Gene3D" id="2.60.120.1440">
    <property type="match status" value="1"/>
</dbReference>
<gene>
    <name evidence="4" type="ORF">GGR16_001062</name>
</gene>
<dbReference type="AlphaFoldDB" id="A0A840BZ67"/>
<name>A0A840BZ67_9HYPH</name>
<comment type="caution">
    <text evidence="4">The sequence shown here is derived from an EMBL/GenBank/DDBJ whole genome shotgun (WGS) entry which is preliminary data.</text>
</comment>
<keyword evidence="4" id="KW-0396">Initiation factor</keyword>
<dbReference type="InterPro" id="IPR006860">
    <property type="entry name" value="FecR"/>
</dbReference>
<sequence>MARCTIATVAALAAGWLAAAYGPAAAETDIGAAVIAERQVSGSLNGRVRTVAVGSDVFADEVIRTGRDSAARLVFRDETHLMMTANAVVTLDRFVFNPDRTATEAVVRATRGAFRWVSGASPSGAYEIRTPIATIGVRGTVFDLLVEAARVTVVLQEGAVEVCTLAGRCVDVVRPGDVVVVTRAGLAGPVAGTPNTFDFFEACLQSSNRALCRQVEEVPSRQPIYWLDRNGPAAPGSSSTETGGGGSSQGGNRGGGGQGGQSSGTQGGGNQGGGTQGGGTQGSGAPGSNGP</sequence>
<dbReference type="PANTHER" id="PTHR38731">
    <property type="entry name" value="LIPL45-RELATED LIPOPROTEIN-RELATED"/>
    <property type="match status" value="1"/>
</dbReference>
<reference evidence="4 5" key="1">
    <citation type="submission" date="2020-08" db="EMBL/GenBank/DDBJ databases">
        <title>Genomic Encyclopedia of Type Strains, Phase IV (KMG-IV): sequencing the most valuable type-strain genomes for metagenomic binning, comparative biology and taxonomic classification.</title>
        <authorList>
            <person name="Goeker M."/>
        </authorList>
    </citation>
    <scope>NUCLEOTIDE SEQUENCE [LARGE SCALE GENOMIC DNA]</scope>
    <source>
        <strain evidence="4 5">DSM 103737</strain>
    </source>
</reference>
<keyword evidence="5" id="KW-1185">Reference proteome</keyword>
<feature type="compositionally biased region" description="Gly residues" evidence="1">
    <location>
        <begin position="242"/>
        <end position="291"/>
    </location>
</feature>
<dbReference type="Proteomes" id="UP000577362">
    <property type="component" value="Unassembled WGS sequence"/>
</dbReference>
<keyword evidence="4" id="KW-0648">Protein biosynthesis</keyword>
<dbReference type="GO" id="GO:0003743">
    <property type="term" value="F:translation initiation factor activity"/>
    <property type="evidence" value="ECO:0007669"/>
    <property type="project" value="UniProtKB-KW"/>
</dbReference>
<organism evidence="4 5">
    <name type="scientific">Chelatococcus caeni</name>
    <dbReference type="NCBI Taxonomy" id="1348468"/>
    <lineage>
        <taxon>Bacteria</taxon>
        <taxon>Pseudomonadati</taxon>
        <taxon>Pseudomonadota</taxon>
        <taxon>Alphaproteobacteria</taxon>
        <taxon>Hyphomicrobiales</taxon>
        <taxon>Chelatococcaceae</taxon>
        <taxon>Chelatococcus</taxon>
    </lineage>
</organism>
<feature type="domain" description="FecR protein" evidence="3">
    <location>
        <begin position="62"/>
        <end position="161"/>
    </location>
</feature>
<dbReference type="RefSeq" id="WP_183315907.1">
    <property type="nucleotide sequence ID" value="NZ_JACIEN010000001.1"/>
</dbReference>
<feature type="signal peptide" evidence="2">
    <location>
        <begin position="1"/>
        <end position="26"/>
    </location>
</feature>
<evidence type="ECO:0000259" key="3">
    <source>
        <dbReference type="Pfam" id="PF04773"/>
    </source>
</evidence>
<feature type="region of interest" description="Disordered" evidence="1">
    <location>
        <begin position="223"/>
        <end position="291"/>
    </location>
</feature>
<feature type="chain" id="PRO_5033046501" evidence="2">
    <location>
        <begin position="27"/>
        <end position="291"/>
    </location>
</feature>
<dbReference type="Pfam" id="PF04773">
    <property type="entry name" value="FecR"/>
    <property type="match status" value="1"/>
</dbReference>
<dbReference type="EMBL" id="JACIEN010000001">
    <property type="protein sequence ID" value="MBB4016056.1"/>
    <property type="molecule type" value="Genomic_DNA"/>
</dbReference>
<dbReference type="PANTHER" id="PTHR38731:SF3">
    <property type="entry name" value="BLL6125 PROTEIN"/>
    <property type="match status" value="1"/>
</dbReference>
<keyword evidence="2" id="KW-0732">Signal</keyword>
<accession>A0A840BZ67</accession>
<evidence type="ECO:0000313" key="5">
    <source>
        <dbReference type="Proteomes" id="UP000577362"/>
    </source>
</evidence>
<protein>
    <submittedName>
        <fullName evidence="4">Translation initiation factor IF-1</fullName>
    </submittedName>
</protein>
<evidence type="ECO:0000313" key="4">
    <source>
        <dbReference type="EMBL" id="MBB4016056.1"/>
    </source>
</evidence>